<keyword evidence="3" id="KW-0731">Sigma factor</keyword>
<keyword evidence="4" id="KW-0804">Transcription</keyword>
<dbReference type="InterPro" id="IPR039425">
    <property type="entry name" value="RNA_pol_sigma-70-like"/>
</dbReference>
<dbReference type="InterPro" id="IPR007627">
    <property type="entry name" value="RNA_pol_sigma70_r2"/>
</dbReference>
<dbReference type="InterPro" id="IPR014284">
    <property type="entry name" value="RNA_pol_sigma-70_dom"/>
</dbReference>
<dbReference type="Gene3D" id="1.10.1740.10">
    <property type="match status" value="1"/>
</dbReference>
<sequence>MPVFEMPDSPVQSPFEALFTANNEKIFRFALKLTGDPLRAQEITQQCFIKLWENIHKVQEGQDIFPLLFVYVKHIVIDEARKHYREQKLLSEVAATQITEPSEETVDKYYIRKEFDLQLSKAIELLPEQRRNVYLLSRQSGLSNKQIANKLSISVSTVKNHLGSALQSIKQQMNTTFDLND</sequence>
<dbReference type="InterPro" id="IPR013325">
    <property type="entry name" value="RNA_pol_sigma_r2"/>
</dbReference>
<dbReference type="PANTHER" id="PTHR43133:SF46">
    <property type="entry name" value="RNA POLYMERASE SIGMA-70 FACTOR ECF SUBFAMILY"/>
    <property type="match status" value="1"/>
</dbReference>
<dbReference type="OrthoDB" id="659855at2"/>
<protein>
    <submittedName>
        <fullName evidence="7">RNA polymerase sigma-70 factor</fullName>
    </submittedName>
</protein>
<gene>
    <name evidence="7" type="ORF">DVR12_11405</name>
</gene>
<organism evidence="7 8">
    <name type="scientific">Chitinophaga silvatica</name>
    <dbReference type="NCBI Taxonomy" id="2282649"/>
    <lineage>
        <taxon>Bacteria</taxon>
        <taxon>Pseudomonadati</taxon>
        <taxon>Bacteroidota</taxon>
        <taxon>Chitinophagia</taxon>
        <taxon>Chitinophagales</taxon>
        <taxon>Chitinophagaceae</taxon>
        <taxon>Chitinophaga</taxon>
    </lineage>
</organism>
<feature type="domain" description="RNA polymerase sigma-70 region 2" evidence="5">
    <location>
        <begin position="18"/>
        <end position="85"/>
    </location>
</feature>
<comment type="similarity">
    <text evidence="1">Belongs to the sigma-70 factor family. ECF subfamily.</text>
</comment>
<keyword evidence="8" id="KW-1185">Reference proteome</keyword>
<dbReference type="InterPro" id="IPR036388">
    <property type="entry name" value="WH-like_DNA-bd_sf"/>
</dbReference>
<dbReference type="Pfam" id="PF04542">
    <property type="entry name" value="Sigma70_r2"/>
    <property type="match status" value="1"/>
</dbReference>
<dbReference type="GO" id="GO:0016987">
    <property type="term" value="F:sigma factor activity"/>
    <property type="evidence" value="ECO:0007669"/>
    <property type="project" value="UniProtKB-KW"/>
</dbReference>
<accession>A0A3E1YAB2</accession>
<dbReference type="Pfam" id="PF08281">
    <property type="entry name" value="Sigma70_r4_2"/>
    <property type="match status" value="1"/>
</dbReference>
<evidence type="ECO:0000256" key="4">
    <source>
        <dbReference type="ARBA" id="ARBA00023163"/>
    </source>
</evidence>
<dbReference type="InterPro" id="IPR014327">
    <property type="entry name" value="RNA_pol_sigma70_bacteroid"/>
</dbReference>
<dbReference type="Proteomes" id="UP000260644">
    <property type="component" value="Unassembled WGS sequence"/>
</dbReference>
<name>A0A3E1YAB2_9BACT</name>
<dbReference type="NCBIfam" id="TIGR02937">
    <property type="entry name" value="sigma70-ECF"/>
    <property type="match status" value="1"/>
</dbReference>
<proteinExistence type="inferred from homology"/>
<evidence type="ECO:0000259" key="5">
    <source>
        <dbReference type="Pfam" id="PF04542"/>
    </source>
</evidence>
<dbReference type="Gene3D" id="1.10.10.10">
    <property type="entry name" value="Winged helix-like DNA-binding domain superfamily/Winged helix DNA-binding domain"/>
    <property type="match status" value="1"/>
</dbReference>
<evidence type="ECO:0000313" key="7">
    <source>
        <dbReference type="EMBL" id="RFS22411.1"/>
    </source>
</evidence>
<evidence type="ECO:0000313" key="8">
    <source>
        <dbReference type="Proteomes" id="UP000260644"/>
    </source>
</evidence>
<reference evidence="7 8" key="1">
    <citation type="submission" date="2018-07" db="EMBL/GenBank/DDBJ databases">
        <title>Chitinophaga K2CV101002-2 sp. nov., isolated from a monsoon evergreen broad-leaved forest soil.</title>
        <authorList>
            <person name="Lv Y."/>
        </authorList>
    </citation>
    <scope>NUCLEOTIDE SEQUENCE [LARGE SCALE GENOMIC DNA]</scope>
    <source>
        <strain evidence="7 8">GDMCC 1.1288</strain>
    </source>
</reference>
<dbReference type="SUPFAM" id="SSF88946">
    <property type="entry name" value="Sigma2 domain of RNA polymerase sigma factors"/>
    <property type="match status" value="1"/>
</dbReference>
<dbReference type="RefSeq" id="WP_116975808.1">
    <property type="nucleotide sequence ID" value="NZ_QPMM01000006.1"/>
</dbReference>
<dbReference type="InterPro" id="IPR000792">
    <property type="entry name" value="Tscrpt_reg_LuxR_C"/>
</dbReference>
<dbReference type="GO" id="GO:0006352">
    <property type="term" value="P:DNA-templated transcription initiation"/>
    <property type="evidence" value="ECO:0007669"/>
    <property type="project" value="InterPro"/>
</dbReference>
<dbReference type="GO" id="GO:0003677">
    <property type="term" value="F:DNA binding"/>
    <property type="evidence" value="ECO:0007669"/>
    <property type="project" value="InterPro"/>
</dbReference>
<dbReference type="PANTHER" id="PTHR43133">
    <property type="entry name" value="RNA POLYMERASE ECF-TYPE SIGMA FACTO"/>
    <property type="match status" value="1"/>
</dbReference>
<dbReference type="InterPro" id="IPR013249">
    <property type="entry name" value="RNA_pol_sigma70_r4_t2"/>
</dbReference>
<dbReference type="SUPFAM" id="SSF88659">
    <property type="entry name" value="Sigma3 and sigma4 domains of RNA polymerase sigma factors"/>
    <property type="match status" value="1"/>
</dbReference>
<dbReference type="NCBIfam" id="TIGR02985">
    <property type="entry name" value="Sig70_bacteroi1"/>
    <property type="match status" value="1"/>
</dbReference>
<dbReference type="PRINTS" id="PR00038">
    <property type="entry name" value="HTHLUXR"/>
</dbReference>
<evidence type="ECO:0000256" key="1">
    <source>
        <dbReference type="ARBA" id="ARBA00010641"/>
    </source>
</evidence>
<evidence type="ECO:0000259" key="6">
    <source>
        <dbReference type="Pfam" id="PF08281"/>
    </source>
</evidence>
<evidence type="ECO:0000256" key="3">
    <source>
        <dbReference type="ARBA" id="ARBA00023082"/>
    </source>
</evidence>
<keyword evidence="2" id="KW-0805">Transcription regulation</keyword>
<dbReference type="InterPro" id="IPR013324">
    <property type="entry name" value="RNA_pol_sigma_r3/r4-like"/>
</dbReference>
<dbReference type="EMBL" id="QPMM01000006">
    <property type="protein sequence ID" value="RFS22411.1"/>
    <property type="molecule type" value="Genomic_DNA"/>
</dbReference>
<feature type="domain" description="RNA polymerase sigma factor 70 region 4 type 2" evidence="6">
    <location>
        <begin position="118"/>
        <end position="167"/>
    </location>
</feature>
<evidence type="ECO:0000256" key="2">
    <source>
        <dbReference type="ARBA" id="ARBA00023015"/>
    </source>
</evidence>
<dbReference type="AlphaFoldDB" id="A0A3E1YAB2"/>
<comment type="caution">
    <text evidence="7">The sequence shown here is derived from an EMBL/GenBank/DDBJ whole genome shotgun (WGS) entry which is preliminary data.</text>
</comment>